<feature type="transmembrane region" description="Helical" evidence="6">
    <location>
        <begin position="20"/>
        <end position="42"/>
    </location>
</feature>
<dbReference type="FunCoup" id="A0A0C2XLH6">
    <property type="interactions" value="179"/>
</dbReference>
<accession>A0A0C2XLH6</accession>
<dbReference type="OrthoDB" id="10266980at2759"/>
<feature type="transmembrane region" description="Helical" evidence="6">
    <location>
        <begin position="187"/>
        <end position="213"/>
    </location>
</feature>
<comment type="subcellular location">
    <subcellularLocation>
        <location evidence="1">Membrane</location>
        <topology evidence="1">Multi-pass membrane protein</topology>
    </subcellularLocation>
</comment>
<dbReference type="PROSITE" id="PS50922">
    <property type="entry name" value="TLC"/>
    <property type="match status" value="1"/>
</dbReference>
<name>A0A0C2XLH6_AMAMK</name>
<evidence type="ECO:0000313" key="9">
    <source>
        <dbReference type="Proteomes" id="UP000054549"/>
    </source>
</evidence>
<dbReference type="HOGENOM" id="CLU_034597_0_0_1"/>
<dbReference type="GO" id="GO:0005783">
    <property type="term" value="C:endoplasmic reticulum"/>
    <property type="evidence" value="ECO:0007669"/>
    <property type="project" value="TreeGrafter"/>
</dbReference>
<keyword evidence="2 5" id="KW-0812">Transmembrane</keyword>
<reference evidence="8 9" key="1">
    <citation type="submission" date="2014-04" db="EMBL/GenBank/DDBJ databases">
        <title>Evolutionary Origins and Diversification of the Mycorrhizal Mutualists.</title>
        <authorList>
            <consortium name="DOE Joint Genome Institute"/>
            <consortium name="Mycorrhizal Genomics Consortium"/>
            <person name="Kohler A."/>
            <person name="Kuo A."/>
            <person name="Nagy L.G."/>
            <person name="Floudas D."/>
            <person name="Copeland A."/>
            <person name="Barry K.W."/>
            <person name="Cichocki N."/>
            <person name="Veneault-Fourrey C."/>
            <person name="LaButti K."/>
            <person name="Lindquist E.A."/>
            <person name="Lipzen A."/>
            <person name="Lundell T."/>
            <person name="Morin E."/>
            <person name="Murat C."/>
            <person name="Riley R."/>
            <person name="Ohm R."/>
            <person name="Sun H."/>
            <person name="Tunlid A."/>
            <person name="Henrissat B."/>
            <person name="Grigoriev I.V."/>
            <person name="Hibbett D.S."/>
            <person name="Martin F."/>
        </authorList>
    </citation>
    <scope>NUCLEOTIDE SEQUENCE [LARGE SCALE GENOMIC DNA]</scope>
    <source>
        <strain evidence="8 9">Koide BX008</strain>
    </source>
</reference>
<evidence type="ECO:0000256" key="1">
    <source>
        <dbReference type="ARBA" id="ARBA00004141"/>
    </source>
</evidence>
<dbReference type="EMBL" id="KN818225">
    <property type="protein sequence ID" value="KIL69943.1"/>
    <property type="molecule type" value="Genomic_DNA"/>
</dbReference>
<dbReference type="AlphaFoldDB" id="A0A0C2XLH6"/>
<keyword evidence="3 6" id="KW-1133">Transmembrane helix</keyword>
<evidence type="ECO:0000259" key="7">
    <source>
        <dbReference type="PROSITE" id="PS50922"/>
    </source>
</evidence>
<evidence type="ECO:0000313" key="8">
    <source>
        <dbReference type="EMBL" id="KIL69943.1"/>
    </source>
</evidence>
<dbReference type="GO" id="GO:0016020">
    <property type="term" value="C:membrane"/>
    <property type="evidence" value="ECO:0007669"/>
    <property type="project" value="UniProtKB-SubCell"/>
</dbReference>
<keyword evidence="9" id="KW-1185">Reference proteome</keyword>
<dbReference type="PANTHER" id="PTHR13439:SF0">
    <property type="entry name" value="TOPOISOMERASE I DAMAGE AFFECTED PROTEIN 4"/>
    <property type="match status" value="1"/>
</dbReference>
<dbReference type="STRING" id="946122.A0A0C2XLH6"/>
<evidence type="ECO:0000256" key="3">
    <source>
        <dbReference type="ARBA" id="ARBA00022989"/>
    </source>
</evidence>
<dbReference type="GO" id="GO:0055088">
    <property type="term" value="P:lipid homeostasis"/>
    <property type="evidence" value="ECO:0007669"/>
    <property type="project" value="TreeGrafter"/>
</dbReference>
<organism evidence="8 9">
    <name type="scientific">Amanita muscaria (strain Koide BX008)</name>
    <dbReference type="NCBI Taxonomy" id="946122"/>
    <lineage>
        <taxon>Eukaryota</taxon>
        <taxon>Fungi</taxon>
        <taxon>Dikarya</taxon>
        <taxon>Basidiomycota</taxon>
        <taxon>Agaricomycotina</taxon>
        <taxon>Agaricomycetes</taxon>
        <taxon>Agaricomycetidae</taxon>
        <taxon>Agaricales</taxon>
        <taxon>Pluteineae</taxon>
        <taxon>Amanitaceae</taxon>
        <taxon>Amanita</taxon>
    </lineage>
</organism>
<keyword evidence="4 5" id="KW-0472">Membrane</keyword>
<dbReference type="Pfam" id="PF03798">
    <property type="entry name" value="TRAM_LAG1_CLN8"/>
    <property type="match status" value="1"/>
</dbReference>
<proteinExistence type="predicted"/>
<evidence type="ECO:0000256" key="4">
    <source>
        <dbReference type="ARBA" id="ARBA00023136"/>
    </source>
</evidence>
<dbReference type="InterPro" id="IPR006634">
    <property type="entry name" value="TLC-dom"/>
</dbReference>
<feature type="transmembrane region" description="Helical" evidence="6">
    <location>
        <begin position="62"/>
        <end position="82"/>
    </location>
</feature>
<evidence type="ECO:0000256" key="2">
    <source>
        <dbReference type="ARBA" id="ARBA00022692"/>
    </source>
</evidence>
<dbReference type="InterPro" id="IPR050846">
    <property type="entry name" value="TLCD"/>
</dbReference>
<feature type="domain" description="TLC" evidence="7">
    <location>
        <begin position="57"/>
        <end position="258"/>
    </location>
</feature>
<protein>
    <recommendedName>
        <fullName evidence="7">TLC domain-containing protein</fullName>
    </recommendedName>
</protein>
<dbReference type="InParanoid" id="A0A0C2XLH6"/>
<evidence type="ECO:0000256" key="5">
    <source>
        <dbReference type="PROSITE-ProRule" id="PRU00205"/>
    </source>
</evidence>
<sequence length="284" mass="32645">MHSAFIGRNTLGGSKLPEYWPTLVSSFLIFTLIHQVIAPILSRAVAPVSYTAIRSRRTRNTWGVHFTSQCHVLVVVPVALWCIREQARDPEWDKRRERMFGWDERAAHINAIACGYFLWDSLDAIINFTNIGYVIHGLGSLAVFAFSFRPFGSYYVTRCLLWEVSTFFLNNHWFLDKTNRTGSTLQLVNGLCLLATFFGVRIIFGILISLDFLVSALHEYKDLPFFYVLVSLISCFTLQGLNWYWFAKMIEAHHKRFEGKSRESVKLINDTNLVQNDAKAGTSW</sequence>
<feature type="transmembrane region" description="Helical" evidence="6">
    <location>
        <begin position="225"/>
        <end position="246"/>
    </location>
</feature>
<feature type="transmembrane region" description="Helical" evidence="6">
    <location>
        <begin position="125"/>
        <end position="148"/>
    </location>
</feature>
<evidence type="ECO:0000256" key="6">
    <source>
        <dbReference type="SAM" id="Phobius"/>
    </source>
</evidence>
<gene>
    <name evidence="8" type="ORF">M378DRAFT_184304</name>
</gene>
<dbReference type="PANTHER" id="PTHR13439">
    <property type="entry name" value="CT120 PROTEIN"/>
    <property type="match status" value="1"/>
</dbReference>
<dbReference type="Proteomes" id="UP000054549">
    <property type="component" value="Unassembled WGS sequence"/>
</dbReference>
<dbReference type="SMART" id="SM00724">
    <property type="entry name" value="TLC"/>
    <property type="match status" value="1"/>
</dbReference>